<evidence type="ECO:0000313" key="1">
    <source>
        <dbReference type="EMBL" id="QNT79349.1"/>
    </source>
</evidence>
<dbReference type="Proteomes" id="UP000516349">
    <property type="component" value="Chromosome"/>
</dbReference>
<sequence length="68" mass="8287">MTPETFRQYLEALHWTQRGLATILNIHPTIVRRWASSQQRIPHNVEKWLTWWYHHTVEKPLPEGWDAK</sequence>
<protein>
    <recommendedName>
        <fullName evidence="3">XRE family transcriptional regulator</fullName>
    </recommendedName>
</protein>
<organism evidence="1 2">
    <name type="scientific">Entomobacter blattae</name>
    <dbReference type="NCBI Taxonomy" id="2762277"/>
    <lineage>
        <taxon>Bacteria</taxon>
        <taxon>Pseudomonadati</taxon>
        <taxon>Pseudomonadota</taxon>
        <taxon>Alphaproteobacteria</taxon>
        <taxon>Acetobacterales</taxon>
        <taxon>Acetobacteraceae</taxon>
        <taxon>Entomobacter</taxon>
    </lineage>
</organism>
<dbReference type="InterPro" id="IPR010982">
    <property type="entry name" value="Lambda_DNA-bd_dom_sf"/>
</dbReference>
<name>A0A7H1NU89_9PROT</name>
<dbReference type="AlphaFoldDB" id="A0A7H1NU89"/>
<dbReference type="SUPFAM" id="SSF47413">
    <property type="entry name" value="lambda repressor-like DNA-binding domains"/>
    <property type="match status" value="1"/>
</dbReference>
<gene>
    <name evidence="1" type="ORF">JGUZn3_21460</name>
</gene>
<dbReference type="KEGG" id="ebla:JGUZn3_21460"/>
<dbReference type="GO" id="GO:0003677">
    <property type="term" value="F:DNA binding"/>
    <property type="evidence" value="ECO:0007669"/>
    <property type="project" value="InterPro"/>
</dbReference>
<dbReference type="Gene3D" id="1.10.260.40">
    <property type="entry name" value="lambda repressor-like DNA-binding domains"/>
    <property type="match status" value="1"/>
</dbReference>
<evidence type="ECO:0008006" key="3">
    <source>
        <dbReference type="Google" id="ProtNLM"/>
    </source>
</evidence>
<keyword evidence="2" id="KW-1185">Reference proteome</keyword>
<accession>A0A7H1NU89</accession>
<evidence type="ECO:0000313" key="2">
    <source>
        <dbReference type="Proteomes" id="UP000516349"/>
    </source>
</evidence>
<proteinExistence type="predicted"/>
<reference evidence="1 2" key="1">
    <citation type="submission" date="2020-08" db="EMBL/GenBank/DDBJ databases">
        <title>Complete genome sequence of Entomobacter blattae G55GP.</title>
        <authorList>
            <person name="Poehlein A."/>
            <person name="Guzman J."/>
            <person name="Daniel R."/>
            <person name="Vilcinskas A."/>
        </authorList>
    </citation>
    <scope>NUCLEOTIDE SEQUENCE [LARGE SCALE GENOMIC DNA]</scope>
    <source>
        <strain evidence="1 2">G55GP</strain>
    </source>
</reference>
<dbReference type="EMBL" id="CP060244">
    <property type="protein sequence ID" value="QNT79349.1"/>
    <property type="molecule type" value="Genomic_DNA"/>
</dbReference>
<dbReference type="RefSeq" id="WP_203413521.1">
    <property type="nucleotide sequence ID" value="NZ_CP060244.1"/>
</dbReference>